<evidence type="ECO:0000256" key="2">
    <source>
        <dbReference type="HAMAP-Rule" id="MF_00612"/>
    </source>
</evidence>
<dbReference type="EMBL" id="CP022530">
    <property type="protein sequence ID" value="ASP40723.1"/>
    <property type="molecule type" value="Genomic_DNA"/>
</dbReference>
<dbReference type="InterPro" id="IPR048469">
    <property type="entry name" value="YchJ-like_M"/>
</dbReference>
<organism evidence="4 5">
    <name type="scientific">Bacterioplanes sanyensis</name>
    <dbReference type="NCBI Taxonomy" id="1249553"/>
    <lineage>
        <taxon>Bacteria</taxon>
        <taxon>Pseudomonadati</taxon>
        <taxon>Pseudomonadota</taxon>
        <taxon>Gammaproteobacteria</taxon>
        <taxon>Oceanospirillales</taxon>
        <taxon>Oceanospirillaceae</taxon>
        <taxon>Bacterioplanes</taxon>
    </lineage>
</organism>
<sequence>MNHCPCGSGQAYQACCEPLHQGQAASSAEALMRSRYSAFVQQRSDYLLSSWHVSTRPGSLPLDDDTHWLGLTVERHQQQGDSAEVCFVARFHAQGRYQQLWECSRFVREQGHWFYVDGDARWQSWQPGRNDACPCGSGNKFKRCCAG</sequence>
<evidence type="ECO:0000256" key="1">
    <source>
        <dbReference type="ARBA" id="ARBA00010839"/>
    </source>
</evidence>
<dbReference type="InterPro" id="IPR023006">
    <property type="entry name" value="YchJ-like"/>
</dbReference>
<dbReference type="HAMAP" id="MF_00612">
    <property type="entry name" value="UPF0225"/>
    <property type="match status" value="1"/>
</dbReference>
<protein>
    <recommendedName>
        <fullName evidence="2">UPF0225 protein CHH28_19515</fullName>
    </recommendedName>
</protein>
<feature type="domain" description="YchJ-like middle NTF2-like" evidence="3">
    <location>
        <begin position="27"/>
        <end position="118"/>
    </location>
</feature>
<dbReference type="PANTHER" id="PTHR33747">
    <property type="entry name" value="UPF0225 PROTEIN SCO1677"/>
    <property type="match status" value="1"/>
</dbReference>
<evidence type="ECO:0000313" key="4">
    <source>
        <dbReference type="EMBL" id="ASP40723.1"/>
    </source>
</evidence>
<dbReference type="Gene3D" id="3.10.450.50">
    <property type="match status" value="1"/>
</dbReference>
<dbReference type="Proteomes" id="UP000202440">
    <property type="component" value="Chromosome"/>
</dbReference>
<evidence type="ECO:0000313" key="5">
    <source>
        <dbReference type="Proteomes" id="UP000202440"/>
    </source>
</evidence>
<dbReference type="Pfam" id="PF17775">
    <property type="entry name" value="YchJ_M-like"/>
    <property type="match status" value="1"/>
</dbReference>
<dbReference type="NCBIfam" id="NF002449">
    <property type="entry name" value="PRK01617.1"/>
    <property type="match status" value="1"/>
</dbReference>
<name>A0A222FR71_9GAMM</name>
<dbReference type="KEGG" id="bsan:CHH28_19515"/>
<gene>
    <name evidence="4" type="ORF">CHH28_19515</name>
</gene>
<dbReference type="InterPro" id="IPR004027">
    <property type="entry name" value="SEC_C_motif"/>
</dbReference>
<dbReference type="PANTHER" id="PTHR33747:SF1">
    <property type="entry name" value="ADENYLATE CYCLASE-ASSOCIATED CAP C-TERMINAL DOMAIN-CONTAINING PROTEIN"/>
    <property type="match status" value="1"/>
</dbReference>
<dbReference type="InterPro" id="IPR032710">
    <property type="entry name" value="NTF2-like_dom_sf"/>
</dbReference>
<dbReference type="SUPFAM" id="SSF54427">
    <property type="entry name" value="NTF2-like"/>
    <property type="match status" value="1"/>
</dbReference>
<dbReference type="RefSeq" id="WP_094061883.1">
    <property type="nucleotide sequence ID" value="NZ_CP022530.1"/>
</dbReference>
<dbReference type="OrthoDB" id="21421at2"/>
<evidence type="ECO:0000259" key="3">
    <source>
        <dbReference type="Pfam" id="PF17775"/>
    </source>
</evidence>
<dbReference type="SUPFAM" id="SSF103642">
    <property type="entry name" value="Sec-C motif"/>
    <property type="match status" value="1"/>
</dbReference>
<proteinExistence type="inferred from homology"/>
<dbReference type="Pfam" id="PF02810">
    <property type="entry name" value="SEC-C"/>
    <property type="match status" value="2"/>
</dbReference>
<keyword evidence="5" id="KW-1185">Reference proteome</keyword>
<accession>A0A222FR71</accession>
<dbReference type="AlphaFoldDB" id="A0A222FR71"/>
<reference evidence="4 5" key="1">
    <citation type="submission" date="2017-07" db="EMBL/GenBank/DDBJ databases">
        <title>Annotated genome sequence of Bacterioplanes sanyensis isolated from Red Sea.</title>
        <authorList>
            <person name="Rehman Z.U."/>
        </authorList>
    </citation>
    <scope>NUCLEOTIDE SEQUENCE [LARGE SCALE GENOMIC DNA]</scope>
    <source>
        <strain evidence="4 5">NV9</strain>
    </source>
</reference>
<comment type="similarity">
    <text evidence="1 2">Belongs to the UPF0225 family.</text>
</comment>